<reference evidence="2 3" key="1">
    <citation type="submission" date="2021-06" db="EMBL/GenBank/DDBJ databases">
        <title>Caerostris extrusa draft genome.</title>
        <authorList>
            <person name="Kono N."/>
            <person name="Arakawa K."/>
        </authorList>
    </citation>
    <scope>NUCLEOTIDE SEQUENCE [LARGE SCALE GENOMIC DNA]</scope>
</reference>
<dbReference type="EMBL" id="BPLR01017186">
    <property type="protein sequence ID" value="GIY89324.1"/>
    <property type="molecule type" value="Genomic_DNA"/>
</dbReference>
<evidence type="ECO:0000256" key="1">
    <source>
        <dbReference type="SAM" id="Phobius"/>
    </source>
</evidence>
<feature type="transmembrane region" description="Helical" evidence="1">
    <location>
        <begin position="16"/>
        <end position="41"/>
    </location>
</feature>
<name>A0AAV4X670_CAEEX</name>
<evidence type="ECO:0000313" key="3">
    <source>
        <dbReference type="Proteomes" id="UP001054945"/>
    </source>
</evidence>
<protein>
    <submittedName>
        <fullName evidence="2">Uncharacterized protein</fullName>
    </submittedName>
</protein>
<dbReference type="AlphaFoldDB" id="A0AAV4X670"/>
<evidence type="ECO:0000313" key="2">
    <source>
        <dbReference type="EMBL" id="GIY89324.1"/>
    </source>
</evidence>
<sequence length="89" mass="9863">MNYVNLPARSEVIPTLHVWGGIVLYAGFLLLVTFMPICFIVCGDRSLEQCLQRHMLSHSTLTMYTTSLGALELPGLSVLFKGAPKRNPL</sequence>
<organism evidence="2 3">
    <name type="scientific">Caerostris extrusa</name>
    <name type="common">Bark spider</name>
    <name type="synonym">Caerostris bankana</name>
    <dbReference type="NCBI Taxonomy" id="172846"/>
    <lineage>
        <taxon>Eukaryota</taxon>
        <taxon>Metazoa</taxon>
        <taxon>Ecdysozoa</taxon>
        <taxon>Arthropoda</taxon>
        <taxon>Chelicerata</taxon>
        <taxon>Arachnida</taxon>
        <taxon>Araneae</taxon>
        <taxon>Araneomorphae</taxon>
        <taxon>Entelegynae</taxon>
        <taxon>Araneoidea</taxon>
        <taxon>Araneidae</taxon>
        <taxon>Caerostris</taxon>
    </lineage>
</organism>
<proteinExistence type="predicted"/>
<keyword evidence="3" id="KW-1185">Reference proteome</keyword>
<gene>
    <name evidence="2" type="ORF">CEXT_299961</name>
</gene>
<accession>A0AAV4X670</accession>
<keyword evidence="1" id="KW-0472">Membrane</keyword>
<keyword evidence="1" id="KW-1133">Transmembrane helix</keyword>
<comment type="caution">
    <text evidence="2">The sequence shown here is derived from an EMBL/GenBank/DDBJ whole genome shotgun (WGS) entry which is preliminary data.</text>
</comment>
<feature type="transmembrane region" description="Helical" evidence="1">
    <location>
        <begin position="61"/>
        <end position="80"/>
    </location>
</feature>
<dbReference type="Proteomes" id="UP001054945">
    <property type="component" value="Unassembled WGS sequence"/>
</dbReference>
<keyword evidence="1" id="KW-0812">Transmembrane</keyword>